<feature type="compositionally biased region" description="Basic and acidic residues" evidence="6">
    <location>
        <begin position="156"/>
        <end position="168"/>
    </location>
</feature>
<dbReference type="EMBL" id="QOKV01000010">
    <property type="protein sequence ID" value="KAA0684613.1"/>
    <property type="molecule type" value="Genomic_DNA"/>
</dbReference>
<name>A0A6L3AYE8_AZOBR</name>
<feature type="compositionally biased region" description="Basic residues" evidence="6">
    <location>
        <begin position="169"/>
        <end position="195"/>
    </location>
</feature>
<proteinExistence type="inferred from homology"/>
<dbReference type="GO" id="GO:0065003">
    <property type="term" value="P:protein-containing complex assembly"/>
    <property type="evidence" value="ECO:0007669"/>
    <property type="project" value="InterPro"/>
</dbReference>
<dbReference type="GO" id="GO:0019627">
    <property type="term" value="P:urea metabolic process"/>
    <property type="evidence" value="ECO:0007669"/>
    <property type="project" value="InterPro"/>
</dbReference>
<dbReference type="InterPro" id="IPR012406">
    <property type="entry name" value="UreE"/>
</dbReference>
<comment type="function">
    <text evidence="5">Involved in urease metallocenter assembly. Binds nickel. Probably functions as a nickel donor during metallocenter assembly.</text>
</comment>
<evidence type="ECO:0000259" key="7">
    <source>
        <dbReference type="SMART" id="SM00988"/>
    </source>
</evidence>
<reference evidence="8 9" key="1">
    <citation type="submission" date="2018-07" db="EMBL/GenBank/DDBJ databases">
        <title>Genome sequence of Roseomonas fauriae ATCC 49958.</title>
        <authorList>
            <person name="Sant'Anna F.H."/>
            <person name="Baldani J.I."/>
            <person name="Zilli J.E."/>
            <person name="Reis V.M."/>
            <person name="Hartmann A."/>
            <person name="Cruz L."/>
            <person name="de Souza E.M."/>
            <person name="de Oliveira Pedrosa F."/>
            <person name="Passaglia L.M.P."/>
        </authorList>
    </citation>
    <scope>NUCLEOTIDE SEQUENCE [LARGE SCALE GENOMIC DNA]</scope>
    <source>
        <strain evidence="8 9">ATCC 49958</strain>
    </source>
</reference>
<evidence type="ECO:0000256" key="6">
    <source>
        <dbReference type="SAM" id="MobiDB-lite"/>
    </source>
</evidence>
<dbReference type="Pfam" id="PF05194">
    <property type="entry name" value="UreE_C"/>
    <property type="match status" value="1"/>
</dbReference>
<dbReference type="HAMAP" id="MF_00822">
    <property type="entry name" value="UreE"/>
    <property type="match status" value="1"/>
</dbReference>
<keyword evidence="2 5" id="KW-0963">Cytoplasm</keyword>
<dbReference type="GO" id="GO:0005737">
    <property type="term" value="C:cytoplasm"/>
    <property type="evidence" value="ECO:0007669"/>
    <property type="project" value="UniProtKB-SubCell"/>
</dbReference>
<sequence length="195" mass="21277">MTDTLRRATRVHARGHWPAEREAGTVTLAFDDRHRRRMVMTDDGGSDFLLDLPRAVALDHGDGLELGDGAFLRVVAADEELMEVRCGGGTEGFARIAWHLGNRHLPVQIVGETIRLRRDHVIEDMLKGLGASVAAIHAPFAPEGGAYSGQGHGHSHVHDHGHDHDHGHSHSHSHSHSHAHGHSHSHGHSHGHSHD</sequence>
<dbReference type="GO" id="GO:0051082">
    <property type="term" value="F:unfolded protein binding"/>
    <property type="evidence" value="ECO:0007669"/>
    <property type="project" value="UniProtKB-UniRule"/>
</dbReference>
<dbReference type="CDD" id="cd00571">
    <property type="entry name" value="UreE"/>
    <property type="match status" value="1"/>
</dbReference>
<protein>
    <recommendedName>
        <fullName evidence="5">Urease accessory protein UreE</fullName>
    </recommendedName>
</protein>
<dbReference type="Proteomes" id="UP000476837">
    <property type="component" value="Unassembled WGS sequence"/>
</dbReference>
<dbReference type="Pfam" id="PF02814">
    <property type="entry name" value="UreE_N"/>
    <property type="match status" value="1"/>
</dbReference>
<dbReference type="AlphaFoldDB" id="A0A6L3AYE8"/>
<dbReference type="RefSeq" id="WP_149165765.1">
    <property type="nucleotide sequence ID" value="NZ_QOKV01000010.1"/>
</dbReference>
<dbReference type="GO" id="GO:0006457">
    <property type="term" value="P:protein folding"/>
    <property type="evidence" value="ECO:0007669"/>
    <property type="project" value="InterPro"/>
</dbReference>
<feature type="region of interest" description="Disordered" evidence="6">
    <location>
        <begin position="144"/>
        <end position="195"/>
    </location>
</feature>
<dbReference type="InterPro" id="IPR004029">
    <property type="entry name" value="UreE_N"/>
</dbReference>
<dbReference type="InterPro" id="IPR007864">
    <property type="entry name" value="UreE_C_dom"/>
</dbReference>
<evidence type="ECO:0000313" key="9">
    <source>
        <dbReference type="Proteomes" id="UP000476837"/>
    </source>
</evidence>
<evidence type="ECO:0000256" key="2">
    <source>
        <dbReference type="ARBA" id="ARBA00022490"/>
    </source>
</evidence>
<keyword evidence="3 5" id="KW-0533">Nickel</keyword>
<dbReference type="SMART" id="SM00988">
    <property type="entry name" value="UreE_N"/>
    <property type="match status" value="1"/>
</dbReference>
<dbReference type="Gene3D" id="3.30.70.790">
    <property type="entry name" value="UreE, C-terminal domain"/>
    <property type="match status" value="1"/>
</dbReference>
<evidence type="ECO:0000256" key="1">
    <source>
        <dbReference type="ARBA" id="ARBA00004496"/>
    </source>
</evidence>
<comment type="subcellular location">
    <subcellularLocation>
        <location evidence="1 5">Cytoplasm</location>
    </subcellularLocation>
</comment>
<comment type="caution">
    <text evidence="8">The sequence shown here is derived from an EMBL/GenBank/DDBJ whole genome shotgun (WGS) entry which is preliminary data.</text>
</comment>
<evidence type="ECO:0000256" key="3">
    <source>
        <dbReference type="ARBA" id="ARBA00022596"/>
    </source>
</evidence>
<dbReference type="SUPFAM" id="SSF69287">
    <property type="entry name" value="Urease metallochaperone UreE, N-terminal domain"/>
    <property type="match status" value="1"/>
</dbReference>
<evidence type="ECO:0000256" key="4">
    <source>
        <dbReference type="ARBA" id="ARBA00023186"/>
    </source>
</evidence>
<evidence type="ECO:0000256" key="5">
    <source>
        <dbReference type="HAMAP-Rule" id="MF_00822"/>
    </source>
</evidence>
<evidence type="ECO:0000313" key="8">
    <source>
        <dbReference type="EMBL" id="KAA0684613.1"/>
    </source>
</evidence>
<organism evidence="8 9">
    <name type="scientific">Azospirillum brasilense</name>
    <dbReference type="NCBI Taxonomy" id="192"/>
    <lineage>
        <taxon>Bacteria</taxon>
        <taxon>Pseudomonadati</taxon>
        <taxon>Pseudomonadota</taxon>
        <taxon>Alphaproteobacteria</taxon>
        <taxon>Rhodospirillales</taxon>
        <taxon>Azospirillaceae</taxon>
        <taxon>Azospirillum</taxon>
    </lineage>
</organism>
<dbReference type="GO" id="GO:0016151">
    <property type="term" value="F:nickel cation binding"/>
    <property type="evidence" value="ECO:0007669"/>
    <property type="project" value="UniProtKB-UniRule"/>
</dbReference>
<accession>A0A6L3AYE8</accession>
<gene>
    <name evidence="5" type="primary">ureE</name>
    <name evidence="8" type="ORF">DS837_16370</name>
</gene>
<dbReference type="SUPFAM" id="SSF69737">
    <property type="entry name" value="Urease metallochaperone UreE, C-terminal domain"/>
    <property type="match status" value="1"/>
</dbReference>
<comment type="similarity">
    <text evidence="5">Belongs to the UreE family.</text>
</comment>
<dbReference type="Gene3D" id="2.60.260.20">
    <property type="entry name" value="Urease metallochaperone UreE, N-terminal domain"/>
    <property type="match status" value="1"/>
</dbReference>
<dbReference type="InterPro" id="IPR036118">
    <property type="entry name" value="UreE_N_sf"/>
</dbReference>
<feature type="domain" description="UreE urease accessory N-terminal" evidence="7">
    <location>
        <begin position="7"/>
        <end position="72"/>
    </location>
</feature>
<keyword evidence="4 5" id="KW-0143">Chaperone</keyword>